<feature type="transmembrane region" description="Helical" evidence="7">
    <location>
        <begin position="12"/>
        <end position="32"/>
    </location>
</feature>
<feature type="transmembrane region" description="Helical" evidence="7">
    <location>
        <begin position="256"/>
        <end position="278"/>
    </location>
</feature>
<dbReference type="EMBL" id="CP008876">
    <property type="protein sequence ID" value="AIF65781.1"/>
    <property type="molecule type" value="Genomic_DNA"/>
</dbReference>
<evidence type="ECO:0000313" key="10">
    <source>
        <dbReference type="Proteomes" id="UP000027980"/>
    </source>
</evidence>
<dbReference type="SUPFAM" id="SSF161098">
    <property type="entry name" value="MetI-like"/>
    <property type="match status" value="1"/>
</dbReference>
<dbReference type="KEGG" id="tap:GZ22_03380"/>
<accession>A0A075LHT0</accession>
<dbReference type="Pfam" id="PF00528">
    <property type="entry name" value="BPD_transp_1"/>
    <property type="match status" value="1"/>
</dbReference>
<feature type="transmembrane region" description="Helical" evidence="7">
    <location>
        <begin position="209"/>
        <end position="230"/>
    </location>
</feature>
<dbReference type="AlphaFoldDB" id="A0A075LHT0"/>
<dbReference type="HOGENOM" id="CLU_016047_0_3_9"/>
<proteinExistence type="inferred from homology"/>
<dbReference type="CDD" id="cd06261">
    <property type="entry name" value="TM_PBP2"/>
    <property type="match status" value="1"/>
</dbReference>
<feature type="domain" description="ABC transmembrane type-1" evidence="8">
    <location>
        <begin position="67"/>
        <end position="277"/>
    </location>
</feature>
<evidence type="ECO:0000256" key="3">
    <source>
        <dbReference type="ARBA" id="ARBA00022475"/>
    </source>
</evidence>
<keyword evidence="3" id="KW-1003">Cell membrane</keyword>
<evidence type="ECO:0000256" key="2">
    <source>
        <dbReference type="ARBA" id="ARBA00022448"/>
    </source>
</evidence>
<dbReference type="Gene3D" id="1.10.3720.10">
    <property type="entry name" value="MetI-like"/>
    <property type="match status" value="1"/>
</dbReference>
<comment type="subcellular location">
    <subcellularLocation>
        <location evidence="1 7">Cell membrane</location>
        <topology evidence="1 7">Multi-pass membrane protein</topology>
    </subcellularLocation>
</comment>
<keyword evidence="2 7" id="KW-0813">Transport</keyword>
<dbReference type="GeneID" id="34221987"/>
<keyword evidence="5 7" id="KW-1133">Transmembrane helix</keyword>
<evidence type="ECO:0000259" key="8">
    <source>
        <dbReference type="PROSITE" id="PS50928"/>
    </source>
</evidence>
<dbReference type="PANTHER" id="PTHR43005:SF1">
    <property type="entry name" value="SPERMIDINE_PUTRESCINE TRANSPORT SYSTEM PERMEASE PROTEIN"/>
    <property type="match status" value="1"/>
</dbReference>
<protein>
    <submittedName>
        <fullName evidence="9">Amino acid ABC transporter permease</fullName>
    </submittedName>
</protein>
<dbReference type="RefSeq" id="WP_051747997.1">
    <property type="nucleotide sequence ID" value="NZ_CP008876.1"/>
</dbReference>
<feature type="transmembrane region" description="Helical" evidence="7">
    <location>
        <begin position="102"/>
        <end position="125"/>
    </location>
</feature>
<feature type="transmembrane region" description="Helical" evidence="7">
    <location>
        <begin position="145"/>
        <end position="171"/>
    </location>
</feature>
<evidence type="ECO:0000256" key="5">
    <source>
        <dbReference type="ARBA" id="ARBA00022989"/>
    </source>
</evidence>
<dbReference type="GO" id="GO:0005886">
    <property type="term" value="C:plasma membrane"/>
    <property type="evidence" value="ECO:0007669"/>
    <property type="project" value="UniProtKB-SubCell"/>
</dbReference>
<name>A0A075LHT0_9BACI</name>
<dbReference type="SUPFAM" id="SSF160964">
    <property type="entry name" value="MalF N-terminal region-like"/>
    <property type="match status" value="1"/>
</dbReference>
<keyword evidence="6 7" id="KW-0472">Membrane</keyword>
<evidence type="ECO:0000256" key="4">
    <source>
        <dbReference type="ARBA" id="ARBA00022692"/>
    </source>
</evidence>
<comment type="similarity">
    <text evidence="7">Belongs to the binding-protein-dependent transport system permease family.</text>
</comment>
<gene>
    <name evidence="9" type="ORF">GZ22_03380</name>
</gene>
<feature type="transmembrane region" description="Helical" evidence="7">
    <location>
        <begin position="66"/>
        <end position="90"/>
    </location>
</feature>
<keyword evidence="4 7" id="KW-0812">Transmembrane</keyword>
<evidence type="ECO:0000256" key="1">
    <source>
        <dbReference type="ARBA" id="ARBA00004651"/>
    </source>
</evidence>
<dbReference type="InterPro" id="IPR035906">
    <property type="entry name" value="MetI-like_sf"/>
</dbReference>
<dbReference type="PROSITE" id="PS50928">
    <property type="entry name" value="ABC_TM1"/>
    <property type="match status" value="1"/>
</dbReference>
<sequence length="285" mass="31757">MHRKAILFLSPSWILLLLFFITPMLLTFGFAFTNLSLTGTDAANIQFIGFQNFTNMFQDPEFRISVFRTLIFLLFSAVVGQVVLGLILALLMKEKARGFRRFIGVIVIAGWVTPEIVVAFCWVAFLSDAGTFNSILQGIGFEPITWLFTFPMVSVIIANIWHGTAFSMMVFQATLDDVPKSVQEAAVIDGASRWQIFFRVTLPIVKGSIVTNMMLVTLQTLGVFTLIYTMTGGGPGNATQILPIFMYNQAFVNYQFGYGTAISLVLLVIGTVASLLYMRFMKVKL</sequence>
<evidence type="ECO:0000256" key="6">
    <source>
        <dbReference type="ARBA" id="ARBA00023136"/>
    </source>
</evidence>
<dbReference type="Proteomes" id="UP000027980">
    <property type="component" value="Chromosome"/>
</dbReference>
<dbReference type="PANTHER" id="PTHR43005">
    <property type="entry name" value="BLR7065 PROTEIN"/>
    <property type="match status" value="1"/>
</dbReference>
<reference evidence="9 10" key="1">
    <citation type="submission" date="2014-07" db="EMBL/GenBank/DDBJ databases">
        <title>Complete genome sequence of a moderately halophilic bacterium Terribacillus aidingensis MP602, isolated from Cryptomeria fortunei in Tianmu mountain in China.</title>
        <authorList>
            <person name="Wang Y."/>
            <person name="Lu P."/>
            <person name="Zhang L."/>
        </authorList>
    </citation>
    <scope>NUCLEOTIDE SEQUENCE [LARGE SCALE GENOMIC DNA]</scope>
    <source>
        <strain evidence="9 10">MP602</strain>
    </source>
</reference>
<organism evidence="9 10">
    <name type="scientific">Terribacillus saccharophilus</name>
    <dbReference type="NCBI Taxonomy" id="361277"/>
    <lineage>
        <taxon>Bacteria</taxon>
        <taxon>Bacillati</taxon>
        <taxon>Bacillota</taxon>
        <taxon>Bacilli</taxon>
        <taxon>Bacillales</taxon>
        <taxon>Bacillaceae</taxon>
        <taxon>Terribacillus</taxon>
    </lineage>
</organism>
<dbReference type="GO" id="GO:0055085">
    <property type="term" value="P:transmembrane transport"/>
    <property type="evidence" value="ECO:0007669"/>
    <property type="project" value="InterPro"/>
</dbReference>
<dbReference type="OrthoDB" id="9783714at2"/>
<dbReference type="InterPro" id="IPR000515">
    <property type="entry name" value="MetI-like"/>
</dbReference>
<evidence type="ECO:0000313" key="9">
    <source>
        <dbReference type="EMBL" id="AIF65781.1"/>
    </source>
</evidence>
<evidence type="ECO:0000256" key="7">
    <source>
        <dbReference type="RuleBase" id="RU363032"/>
    </source>
</evidence>